<organism evidence="1 2">
    <name type="scientific">Stephania japonica</name>
    <dbReference type="NCBI Taxonomy" id="461633"/>
    <lineage>
        <taxon>Eukaryota</taxon>
        <taxon>Viridiplantae</taxon>
        <taxon>Streptophyta</taxon>
        <taxon>Embryophyta</taxon>
        <taxon>Tracheophyta</taxon>
        <taxon>Spermatophyta</taxon>
        <taxon>Magnoliopsida</taxon>
        <taxon>Ranunculales</taxon>
        <taxon>Menispermaceae</taxon>
        <taxon>Menispermoideae</taxon>
        <taxon>Cissampelideae</taxon>
        <taxon>Stephania</taxon>
    </lineage>
</organism>
<dbReference type="EMBL" id="JBBNAE010000003">
    <property type="protein sequence ID" value="KAK9137660.1"/>
    <property type="molecule type" value="Genomic_DNA"/>
</dbReference>
<protein>
    <submittedName>
        <fullName evidence="1">Uncharacterized protein</fullName>
    </submittedName>
</protein>
<reference evidence="1 2" key="1">
    <citation type="submission" date="2024-01" db="EMBL/GenBank/DDBJ databases">
        <title>Genome assemblies of Stephania.</title>
        <authorList>
            <person name="Yang L."/>
        </authorList>
    </citation>
    <scope>NUCLEOTIDE SEQUENCE [LARGE SCALE GENOMIC DNA]</scope>
    <source>
        <strain evidence="1">QJT</strain>
        <tissue evidence="1">Leaf</tissue>
    </source>
</reference>
<name>A0AAP0JPZ4_9MAGN</name>
<evidence type="ECO:0000313" key="1">
    <source>
        <dbReference type="EMBL" id="KAK9137660.1"/>
    </source>
</evidence>
<comment type="caution">
    <text evidence="1">The sequence shown here is derived from an EMBL/GenBank/DDBJ whole genome shotgun (WGS) entry which is preliminary data.</text>
</comment>
<proteinExistence type="predicted"/>
<dbReference type="Proteomes" id="UP001417504">
    <property type="component" value="Unassembled WGS sequence"/>
</dbReference>
<gene>
    <name evidence="1" type="ORF">Sjap_008254</name>
</gene>
<accession>A0AAP0JPZ4</accession>
<dbReference type="AlphaFoldDB" id="A0AAP0JPZ4"/>
<evidence type="ECO:0000313" key="2">
    <source>
        <dbReference type="Proteomes" id="UP001417504"/>
    </source>
</evidence>
<keyword evidence="2" id="KW-1185">Reference proteome</keyword>
<sequence length="110" mass="12700">MMIWVGGSDGLQRNAFEEDDGTQTNKKKKNVLIKTRENFSLVYDLGEEAHAWATCVRSSALCQAKSLGKGRVRPIRVNLTQQIKKKDKNWKMLEKFPKNIKIMKNYILTK</sequence>